<sequence length="149" mass="16334">MRRDHFSHFNPLLLANFCPLAQGGSCGDVREAWRDPSPRCSLDCGTGFCRRTGCLLSNSEHFHAILLSFRGWLREHRSLRCSGHLVSSASVCRECVKTSAHFWKSQSGWCGTENSGPETPETTPAVVSSRGLAFTPDSGRTMPSSKTCA</sequence>
<reference evidence="3" key="3">
    <citation type="submission" date="2025-08" db="UniProtKB">
        <authorList>
            <consortium name="RefSeq"/>
        </authorList>
    </citation>
    <scope>IDENTIFICATION</scope>
    <source>
        <strain evidence="3">CBS 342.82</strain>
    </source>
</reference>
<keyword evidence="2" id="KW-1185">Reference proteome</keyword>
<accession>A0A6J3LTU1</accession>
<evidence type="ECO:0000256" key="1">
    <source>
        <dbReference type="SAM" id="SignalP"/>
    </source>
</evidence>
<keyword evidence="1" id="KW-0732">Signal</keyword>
<reference evidence="3" key="1">
    <citation type="submission" date="2020-01" db="EMBL/GenBank/DDBJ databases">
        <authorList>
            <consortium name="DOE Joint Genome Institute"/>
            <person name="Haridas S."/>
            <person name="Albert R."/>
            <person name="Binder M."/>
            <person name="Bloem J."/>
            <person name="Labutti K."/>
            <person name="Salamov A."/>
            <person name="Andreopoulos B."/>
            <person name="Baker S.E."/>
            <person name="Barry K."/>
            <person name="Bills G."/>
            <person name="Bluhm B.H."/>
            <person name="Cannon C."/>
            <person name="Castanera R."/>
            <person name="Culley D.E."/>
            <person name="Daum C."/>
            <person name="Ezra D."/>
            <person name="Gonzalez J.B."/>
            <person name="Henrissat B."/>
            <person name="Kuo A."/>
            <person name="Liang C."/>
            <person name="Lipzen A."/>
            <person name="Lutzoni F."/>
            <person name="Magnuson J."/>
            <person name="Mondo S."/>
            <person name="Nolan M."/>
            <person name="Ohm R."/>
            <person name="Pangilinan J."/>
            <person name="Park H.-J."/>
            <person name="Ramirez L."/>
            <person name="Alfaro M."/>
            <person name="Sun H."/>
            <person name="Tritt A."/>
            <person name="Yoshinaga Y."/>
            <person name="Zwiers L.-H."/>
            <person name="Turgeon B.G."/>
            <person name="Goodwin S.B."/>
            <person name="Spatafora J.W."/>
            <person name="Crous P.W."/>
            <person name="Grigoriev I.V."/>
        </authorList>
    </citation>
    <scope>NUCLEOTIDE SEQUENCE</scope>
    <source>
        <strain evidence="3">CBS 342.82</strain>
    </source>
</reference>
<evidence type="ECO:0000313" key="2">
    <source>
        <dbReference type="Proteomes" id="UP000504637"/>
    </source>
</evidence>
<name>A0A6J3LTU1_9PEZI</name>
<feature type="chain" id="PRO_5026815919" description="C2H2-type domain-containing protein" evidence="1">
    <location>
        <begin position="24"/>
        <end position="149"/>
    </location>
</feature>
<dbReference type="AlphaFoldDB" id="A0A6J3LTU1"/>
<protein>
    <recommendedName>
        <fullName evidence="4">C2H2-type domain-containing protein</fullName>
    </recommendedName>
</protein>
<evidence type="ECO:0000313" key="3">
    <source>
        <dbReference type="RefSeq" id="XP_033456084.1"/>
    </source>
</evidence>
<dbReference type="Proteomes" id="UP000504637">
    <property type="component" value="Unplaced"/>
</dbReference>
<gene>
    <name evidence="3" type="ORF">K489DRAFT_72421</name>
</gene>
<reference evidence="3" key="2">
    <citation type="submission" date="2020-04" db="EMBL/GenBank/DDBJ databases">
        <authorList>
            <consortium name="NCBI Genome Project"/>
        </authorList>
    </citation>
    <scope>NUCLEOTIDE SEQUENCE</scope>
    <source>
        <strain evidence="3">CBS 342.82</strain>
    </source>
</reference>
<dbReference type="RefSeq" id="XP_033456084.1">
    <property type="nucleotide sequence ID" value="XM_033608869.1"/>
</dbReference>
<feature type="signal peptide" evidence="1">
    <location>
        <begin position="1"/>
        <end position="23"/>
    </location>
</feature>
<evidence type="ECO:0008006" key="4">
    <source>
        <dbReference type="Google" id="ProtNLM"/>
    </source>
</evidence>
<proteinExistence type="predicted"/>
<organism evidence="3">
    <name type="scientific">Dissoconium aciculare CBS 342.82</name>
    <dbReference type="NCBI Taxonomy" id="1314786"/>
    <lineage>
        <taxon>Eukaryota</taxon>
        <taxon>Fungi</taxon>
        <taxon>Dikarya</taxon>
        <taxon>Ascomycota</taxon>
        <taxon>Pezizomycotina</taxon>
        <taxon>Dothideomycetes</taxon>
        <taxon>Dothideomycetidae</taxon>
        <taxon>Mycosphaerellales</taxon>
        <taxon>Dissoconiaceae</taxon>
        <taxon>Dissoconium</taxon>
    </lineage>
</organism>
<dbReference type="GeneID" id="54366670"/>